<dbReference type="RefSeq" id="WP_115480896.1">
    <property type="nucleotide sequence ID" value="NZ_QRCT01000012.1"/>
</dbReference>
<dbReference type="Pfam" id="PF01136">
    <property type="entry name" value="Peptidase_U32"/>
    <property type="match status" value="1"/>
</dbReference>
<dbReference type="Proteomes" id="UP000255036">
    <property type="component" value="Unassembled WGS sequence"/>
</dbReference>
<name>A0A371AYJ2_9FIRM</name>
<dbReference type="EMBL" id="QRCT01000012">
    <property type="protein sequence ID" value="RDU24664.1"/>
    <property type="molecule type" value="Genomic_DNA"/>
</dbReference>
<protein>
    <recommendedName>
        <fullName evidence="3">Peptidase U32</fullName>
    </recommendedName>
</protein>
<dbReference type="InterPro" id="IPR051454">
    <property type="entry name" value="RNA/ubiquinone_mod_enzymes"/>
</dbReference>
<dbReference type="InterPro" id="IPR001539">
    <property type="entry name" value="Peptidase_U32"/>
</dbReference>
<evidence type="ECO:0000313" key="2">
    <source>
        <dbReference type="Proteomes" id="UP000255036"/>
    </source>
</evidence>
<proteinExistence type="predicted"/>
<sequence>MKYYSIPADFKLETIDKYVELNEKYTNSKVQETYGNITLGNIYGSGRSADTLPELDKNKLKQYVKYSMNHGIGFDYTLNAPSIKNMEITNSGLIRIKEFLKAICDIGIDSMTVSLPSLIEIIKSVNPELKVKASAISSINTPNKARAYKNLGVDRIVAEEAVNRDFRTLKEIRNSFGDKVEVITNVVCYKNCIYRQFHYNSYIFDSVEYDSSYKYYITRCSQRMLNDPSIFLKNSWIRPEDIKEYEKIGIKYFKIQGRDVIKTADPARAVEYYFKESFEGNLWELIMLFDKNFIPSVYIDNKKLDDFIRPFIEEENFCRNMCDKCGYCDSFIEKVMDLHNVERIRNYVNSDKYDKFSKDLKELRGEK</sequence>
<keyword evidence="2" id="KW-1185">Reference proteome</keyword>
<reference evidence="1 2" key="1">
    <citation type="submission" date="2018-07" db="EMBL/GenBank/DDBJ databases">
        <title>Anaerosacharophilus polymeroproducens gen. nov. sp. nov., an anaerobic bacterium isolated from salt field.</title>
        <authorList>
            <person name="Kim W."/>
            <person name="Yang S.-H."/>
            <person name="Oh J."/>
            <person name="Lee J.-H."/>
            <person name="Kwon K.K."/>
        </authorList>
    </citation>
    <scope>NUCLEOTIDE SEQUENCE [LARGE SCALE GENOMIC DNA]</scope>
    <source>
        <strain evidence="1 2">MCWD5</strain>
    </source>
</reference>
<dbReference type="PANTHER" id="PTHR30217">
    <property type="entry name" value="PEPTIDASE U32 FAMILY"/>
    <property type="match status" value="1"/>
</dbReference>
<organism evidence="1 2">
    <name type="scientific">Anaerosacchariphilus polymeriproducens</name>
    <dbReference type="NCBI Taxonomy" id="1812858"/>
    <lineage>
        <taxon>Bacteria</taxon>
        <taxon>Bacillati</taxon>
        <taxon>Bacillota</taxon>
        <taxon>Clostridia</taxon>
        <taxon>Lachnospirales</taxon>
        <taxon>Lachnospiraceae</taxon>
        <taxon>Anaerosacchariphilus</taxon>
    </lineage>
</organism>
<dbReference type="OrthoDB" id="9805982at2"/>
<comment type="caution">
    <text evidence="1">The sequence shown here is derived from an EMBL/GenBank/DDBJ whole genome shotgun (WGS) entry which is preliminary data.</text>
</comment>
<dbReference type="PANTHER" id="PTHR30217:SF10">
    <property type="entry name" value="23S RRNA 5-HYDROXYCYTIDINE C2501 SYNTHASE"/>
    <property type="match status" value="1"/>
</dbReference>
<evidence type="ECO:0008006" key="3">
    <source>
        <dbReference type="Google" id="ProtNLM"/>
    </source>
</evidence>
<evidence type="ECO:0000313" key="1">
    <source>
        <dbReference type="EMBL" id="RDU24664.1"/>
    </source>
</evidence>
<accession>A0A371AYJ2</accession>
<dbReference type="AlphaFoldDB" id="A0A371AYJ2"/>
<gene>
    <name evidence="1" type="ORF">DWV06_04140</name>
</gene>